<protein>
    <submittedName>
        <fullName evidence="3">Uncharacterized protein</fullName>
    </submittedName>
</protein>
<gene>
    <name evidence="3" type="ORF">Enr8_01690</name>
</gene>
<dbReference type="Proteomes" id="UP000318878">
    <property type="component" value="Unassembled WGS sequence"/>
</dbReference>
<dbReference type="AlphaFoldDB" id="A0A5C5VKI6"/>
<name>A0A5C5VKI6_9BACT</name>
<feature type="region of interest" description="Disordered" evidence="1">
    <location>
        <begin position="338"/>
        <end position="373"/>
    </location>
</feature>
<proteinExistence type="predicted"/>
<keyword evidence="2" id="KW-0732">Signal</keyword>
<feature type="chain" id="PRO_5022892495" evidence="2">
    <location>
        <begin position="20"/>
        <end position="373"/>
    </location>
</feature>
<evidence type="ECO:0000256" key="2">
    <source>
        <dbReference type="SAM" id="SignalP"/>
    </source>
</evidence>
<keyword evidence="4" id="KW-1185">Reference proteome</keyword>
<feature type="signal peptide" evidence="2">
    <location>
        <begin position="1"/>
        <end position="19"/>
    </location>
</feature>
<dbReference type="RefSeq" id="WP_146428727.1">
    <property type="nucleotide sequence ID" value="NZ_SJPF01000001.1"/>
</dbReference>
<organism evidence="3 4">
    <name type="scientific">Blastopirellula retiformator</name>
    <dbReference type="NCBI Taxonomy" id="2527970"/>
    <lineage>
        <taxon>Bacteria</taxon>
        <taxon>Pseudomonadati</taxon>
        <taxon>Planctomycetota</taxon>
        <taxon>Planctomycetia</taxon>
        <taxon>Pirellulales</taxon>
        <taxon>Pirellulaceae</taxon>
        <taxon>Blastopirellula</taxon>
    </lineage>
</organism>
<dbReference type="OrthoDB" id="258820at2"/>
<evidence type="ECO:0000256" key="1">
    <source>
        <dbReference type="SAM" id="MobiDB-lite"/>
    </source>
</evidence>
<sequence precursor="true">MMRVVFYACGVWCSLLLVAAAEESQATLDDLTAATTANIAAFDNFYCQFDVKIGKALYEGEFKNLTFDHVSGVGHGVWAKKGPIEVYDFRQEGESKWEITNHAVYGPLIYTEALIRYPGFQLHIKKNAVITSAPNADFHPRMDPLSLHHMVEGDWNTRLAELLARFVLERDCEVGANLRKPDVDFYVTQLNEGKTDQFRVITEDRSLTLQFAAGDYAFPKVVGYSYRKSEGSPWRTWWMHVLETEVVEGVGTFPKKVVVIHPLIAGEEPLGVRNWQGRFTKPPTVAFALLWELKTVECREPTADELTFTADRDLPVMRAGFARVTYVKEKDSVTPDQLPELFESLANKLPKRKKPGSDDEEDAAETQKNEVKP</sequence>
<dbReference type="EMBL" id="SJPF01000001">
    <property type="protein sequence ID" value="TWT38477.1"/>
    <property type="molecule type" value="Genomic_DNA"/>
</dbReference>
<accession>A0A5C5VKI6</accession>
<reference evidence="3 4" key="1">
    <citation type="submission" date="2019-02" db="EMBL/GenBank/DDBJ databases">
        <title>Deep-cultivation of Planctomycetes and their phenomic and genomic characterization uncovers novel biology.</title>
        <authorList>
            <person name="Wiegand S."/>
            <person name="Jogler M."/>
            <person name="Boedeker C."/>
            <person name="Pinto D."/>
            <person name="Vollmers J."/>
            <person name="Rivas-Marin E."/>
            <person name="Kohn T."/>
            <person name="Peeters S.H."/>
            <person name="Heuer A."/>
            <person name="Rast P."/>
            <person name="Oberbeckmann S."/>
            <person name="Bunk B."/>
            <person name="Jeske O."/>
            <person name="Meyerdierks A."/>
            <person name="Storesund J.E."/>
            <person name="Kallscheuer N."/>
            <person name="Luecker S."/>
            <person name="Lage O.M."/>
            <person name="Pohl T."/>
            <person name="Merkel B.J."/>
            <person name="Hornburger P."/>
            <person name="Mueller R.-W."/>
            <person name="Bruemmer F."/>
            <person name="Labrenz M."/>
            <person name="Spormann A.M."/>
            <person name="Op Den Camp H."/>
            <person name="Overmann J."/>
            <person name="Amann R."/>
            <person name="Jetten M.S.M."/>
            <person name="Mascher T."/>
            <person name="Medema M.H."/>
            <person name="Devos D.P."/>
            <person name="Kaster A.-K."/>
            <person name="Ovreas L."/>
            <person name="Rohde M."/>
            <person name="Galperin M.Y."/>
            <person name="Jogler C."/>
        </authorList>
    </citation>
    <scope>NUCLEOTIDE SEQUENCE [LARGE SCALE GENOMIC DNA]</scope>
    <source>
        <strain evidence="3 4">Enr8</strain>
    </source>
</reference>
<evidence type="ECO:0000313" key="3">
    <source>
        <dbReference type="EMBL" id="TWT38477.1"/>
    </source>
</evidence>
<comment type="caution">
    <text evidence="3">The sequence shown here is derived from an EMBL/GenBank/DDBJ whole genome shotgun (WGS) entry which is preliminary data.</text>
</comment>
<evidence type="ECO:0000313" key="4">
    <source>
        <dbReference type="Proteomes" id="UP000318878"/>
    </source>
</evidence>